<sequence length="57" mass="6281">MSEFRHRAPTPINTLAVLPSYLAIARYLLVPGQRQEAAGRLMIYATVSAHGAKEQSK</sequence>
<accession>A0A380TH37</accession>
<dbReference type="EMBL" id="UIDG01000418">
    <property type="protein sequence ID" value="SUS07626.1"/>
    <property type="molecule type" value="Genomic_DNA"/>
</dbReference>
<evidence type="ECO:0000313" key="1">
    <source>
        <dbReference type="EMBL" id="SUS07626.1"/>
    </source>
</evidence>
<organism evidence="1">
    <name type="scientific">metagenome</name>
    <dbReference type="NCBI Taxonomy" id="256318"/>
    <lineage>
        <taxon>unclassified sequences</taxon>
        <taxon>metagenomes</taxon>
    </lineage>
</organism>
<protein>
    <submittedName>
        <fullName evidence="1">Uncharacterized protein</fullName>
    </submittedName>
</protein>
<dbReference type="AlphaFoldDB" id="A0A380TH37"/>
<reference evidence="1" key="1">
    <citation type="submission" date="2018-07" db="EMBL/GenBank/DDBJ databases">
        <authorList>
            <person name="Quirk P.G."/>
            <person name="Krulwich T.A."/>
        </authorList>
    </citation>
    <scope>NUCLEOTIDE SEQUENCE</scope>
</reference>
<gene>
    <name evidence="1" type="ORF">DF3PB_4750002</name>
</gene>
<name>A0A380TH37_9ZZZZ</name>
<proteinExistence type="predicted"/>